<dbReference type="OMA" id="YVIMNYG"/>
<reference evidence="2" key="2">
    <citation type="submission" date="2006-03" db="EMBL/GenBank/DDBJ databases">
        <title>The genome sequence of the Plasmodium falciparum HB3.</title>
        <authorList>
            <consortium name="The Broad Institute Genome Sequencing Platform"/>
            <person name="Birren B."/>
            <person name="Lander E."/>
            <person name="Galagan J."/>
            <person name="Nusbaum C."/>
            <person name="Devon K."/>
            <person name="Henn M."/>
            <person name="Jaffe D."/>
            <person name="Butler J."/>
            <person name="Alvarez P."/>
            <person name="Gnerre S."/>
            <person name="Grabherr M."/>
            <person name="Kleber M."/>
            <person name="Mauceli E."/>
            <person name="Brockman W."/>
            <person name="MacCallum I.A."/>
            <person name="Rounsley S."/>
            <person name="Young S."/>
            <person name="LaButti K."/>
            <person name="Pushparaj V."/>
            <person name="DeCaprio D."/>
            <person name="Crawford M."/>
            <person name="Koehrsen M."/>
            <person name="Engels R."/>
            <person name="Montgomery P."/>
            <person name="Pearson M."/>
            <person name="Howarth C."/>
            <person name="Larson L."/>
            <person name="Luoma S."/>
            <person name="White J."/>
            <person name="Kodira C."/>
            <person name="Zeng Q."/>
            <person name="Oleary S."/>
            <person name="Yandava C."/>
            <person name="Alvarado L."/>
            <person name="Wirth D."/>
            <person name="Volkman S."/>
            <person name="Hartl D."/>
        </authorList>
    </citation>
    <scope>NUCLEOTIDE SEQUENCE [LARGE SCALE GENOMIC DNA]</scope>
</reference>
<dbReference type="OrthoDB" id="390215at2759"/>
<accession>A0A0L7K6J1</accession>
<dbReference type="KEGG" id="pfh:PFHG_00423"/>
<reference evidence="1 2" key="1">
    <citation type="submission" date="2006-03" db="EMBL/GenBank/DDBJ databases">
        <title>Annotation of Plasmodium falciparum HB3.</title>
        <authorList>
            <consortium name="The Broad Institute Genome Sequencing Platform"/>
            <person name="Volkman S.K."/>
            <person name="Neafsey D.E."/>
            <person name="Dash A.P."/>
            <person name="Chitnis C.E."/>
            <person name="Hartl D.L."/>
            <person name="Young S.K."/>
            <person name="Zeng Q."/>
            <person name="Koehrsen M."/>
            <person name="Alvarado L."/>
            <person name="Berlin A."/>
            <person name="Borenstein D."/>
            <person name="Chapman S.B."/>
            <person name="Chen Z."/>
            <person name="Engels R."/>
            <person name="Freedman E."/>
            <person name="Gellesch M."/>
            <person name="Goldberg J."/>
            <person name="Griggs A."/>
            <person name="Gujja S."/>
            <person name="Heilman E.R."/>
            <person name="Heiman D.I."/>
            <person name="Howarth C."/>
            <person name="Jen D."/>
            <person name="Larson L."/>
            <person name="Mehta T."/>
            <person name="Neiman D."/>
            <person name="Park D."/>
            <person name="Pearson M."/>
            <person name="Roberts A."/>
            <person name="Saif S."/>
            <person name="Shea T."/>
            <person name="Shenoy N."/>
            <person name="Sisk P."/>
            <person name="Stolte C."/>
            <person name="Sykes S."/>
            <person name="Walk T."/>
            <person name="White J."/>
            <person name="Yandava C."/>
            <person name="Haas B."/>
            <person name="Henn M.R."/>
            <person name="Nusbaum C."/>
            <person name="Birren B."/>
        </authorList>
    </citation>
    <scope>NUCLEOTIDE SEQUENCE [LARGE SCALE GENOMIC DNA]</scope>
    <source>
        <strain evidence="1">HB3</strain>
    </source>
</reference>
<dbReference type="EMBL" id="CH671923">
    <property type="protein sequence ID" value="KOB58675.1"/>
    <property type="molecule type" value="Genomic_DNA"/>
</dbReference>
<protein>
    <submittedName>
        <fullName evidence="1">Uncharacterized protein</fullName>
    </submittedName>
</protein>
<proteinExistence type="predicted"/>
<evidence type="ECO:0000313" key="1">
    <source>
        <dbReference type="EMBL" id="KOB58675.1"/>
    </source>
</evidence>
<sequence length="135" mass="16204">MIVPLQFYECLIKKELEYSRNTDKHLYNKYLINKDDNPKEIYEKYFMKLISDKISYKSIPKYITDTRPHVIRGNTLHKNDTESKDIIQDTSNKIVQFSKNIDIYDSDKKEQIQMIDIHRVNLVHLSVIMNYADKK</sequence>
<dbReference type="Proteomes" id="UP000054289">
    <property type="component" value="Unassembled WGS sequence"/>
</dbReference>
<evidence type="ECO:0000313" key="2">
    <source>
        <dbReference type="Proteomes" id="UP000054289"/>
    </source>
</evidence>
<gene>
    <name evidence="1" type="ORF">PFHG_00423</name>
</gene>
<dbReference type="AlphaFoldDB" id="A0A0L7K6J1"/>
<organism evidence="1 2">
    <name type="scientific">Plasmodium falciparum (isolate HB3)</name>
    <dbReference type="NCBI Taxonomy" id="137071"/>
    <lineage>
        <taxon>Eukaryota</taxon>
        <taxon>Sar</taxon>
        <taxon>Alveolata</taxon>
        <taxon>Apicomplexa</taxon>
        <taxon>Aconoidasida</taxon>
        <taxon>Haemosporida</taxon>
        <taxon>Plasmodiidae</taxon>
        <taxon>Plasmodium</taxon>
        <taxon>Plasmodium (Laverania)</taxon>
    </lineage>
</organism>
<name>A0A0L7K6J1_PLAFX</name>